<protein>
    <submittedName>
        <fullName evidence="13">G protein-coupled receptor</fullName>
    </submittedName>
</protein>
<comment type="subcellular location">
    <subcellularLocation>
        <location evidence="1">Cell membrane</location>
        <topology evidence="1">Multi-pass membrane protein</topology>
    </subcellularLocation>
</comment>
<gene>
    <name evidence="13" type="primary">WBGene00205455</name>
</gene>
<dbReference type="SUPFAM" id="SSF81321">
    <property type="entry name" value="Family A G protein-coupled receptor-like"/>
    <property type="match status" value="1"/>
</dbReference>
<dbReference type="Proteomes" id="UP000005239">
    <property type="component" value="Unassembled WGS sequence"/>
</dbReference>
<feature type="transmembrane region" description="Helical" evidence="11">
    <location>
        <begin position="269"/>
        <end position="289"/>
    </location>
</feature>
<dbReference type="AlphaFoldDB" id="A0A8R1UKU7"/>
<evidence type="ECO:0000256" key="9">
    <source>
        <dbReference type="ARBA" id="ARBA00023224"/>
    </source>
</evidence>
<dbReference type="PANTHER" id="PTHR24246:SF49">
    <property type="entry name" value="G-PROTEIN COUPLED RECEPTOR K01A12.3-RELATED"/>
    <property type="match status" value="1"/>
</dbReference>
<evidence type="ECO:0000256" key="8">
    <source>
        <dbReference type="ARBA" id="ARBA00023180"/>
    </source>
</evidence>
<keyword evidence="5" id="KW-0297">G-protein coupled receptor</keyword>
<accession>A0A8R1UKU7</accession>
<feature type="transmembrane region" description="Helical" evidence="11">
    <location>
        <begin position="301"/>
        <end position="321"/>
    </location>
</feature>
<feature type="transmembrane region" description="Helical" evidence="11">
    <location>
        <begin position="35"/>
        <end position="60"/>
    </location>
</feature>
<dbReference type="OrthoDB" id="5873683at2759"/>
<evidence type="ECO:0000256" key="7">
    <source>
        <dbReference type="ARBA" id="ARBA00023170"/>
    </source>
</evidence>
<dbReference type="GO" id="GO:0007186">
    <property type="term" value="P:G protein-coupled receptor signaling pathway"/>
    <property type="evidence" value="ECO:0000318"/>
    <property type="project" value="GO_Central"/>
</dbReference>
<feature type="compositionally biased region" description="Basic and acidic residues" evidence="10">
    <location>
        <begin position="412"/>
        <end position="431"/>
    </location>
</feature>
<keyword evidence="9" id="KW-0807">Transducer</keyword>
<keyword evidence="8" id="KW-0325">Glycoprotein</keyword>
<dbReference type="GO" id="GO:0001609">
    <property type="term" value="F:G protein-coupled adenosine receptor activity"/>
    <property type="evidence" value="ECO:0000318"/>
    <property type="project" value="GO_Central"/>
</dbReference>
<keyword evidence="7" id="KW-0675">Receptor</keyword>
<keyword evidence="14" id="KW-1185">Reference proteome</keyword>
<evidence type="ECO:0000256" key="11">
    <source>
        <dbReference type="SAM" id="Phobius"/>
    </source>
</evidence>
<dbReference type="GO" id="GO:0005886">
    <property type="term" value="C:plasma membrane"/>
    <property type="evidence" value="ECO:0000318"/>
    <property type="project" value="GO_Central"/>
</dbReference>
<organism evidence="13 14">
    <name type="scientific">Pristionchus pacificus</name>
    <name type="common">Parasitic nematode worm</name>
    <dbReference type="NCBI Taxonomy" id="54126"/>
    <lineage>
        <taxon>Eukaryota</taxon>
        <taxon>Metazoa</taxon>
        <taxon>Ecdysozoa</taxon>
        <taxon>Nematoda</taxon>
        <taxon>Chromadorea</taxon>
        <taxon>Rhabditida</taxon>
        <taxon>Rhabditina</taxon>
        <taxon>Diplogasteromorpha</taxon>
        <taxon>Diplogasteroidea</taxon>
        <taxon>Neodiplogasteridae</taxon>
        <taxon>Pristionchus</taxon>
    </lineage>
</organism>
<evidence type="ECO:0000256" key="4">
    <source>
        <dbReference type="ARBA" id="ARBA00022989"/>
    </source>
</evidence>
<evidence type="ECO:0000256" key="1">
    <source>
        <dbReference type="ARBA" id="ARBA00004651"/>
    </source>
</evidence>
<dbReference type="Pfam" id="PF10328">
    <property type="entry name" value="7TM_GPCR_Srx"/>
    <property type="match status" value="1"/>
</dbReference>
<evidence type="ECO:0000256" key="5">
    <source>
        <dbReference type="ARBA" id="ARBA00023040"/>
    </source>
</evidence>
<evidence type="ECO:0000256" key="6">
    <source>
        <dbReference type="ARBA" id="ARBA00023136"/>
    </source>
</evidence>
<dbReference type="PROSITE" id="PS50262">
    <property type="entry name" value="G_PROTEIN_RECEP_F1_2"/>
    <property type="match status" value="1"/>
</dbReference>
<reference evidence="14" key="1">
    <citation type="journal article" date="2008" name="Nat. Genet.">
        <title>The Pristionchus pacificus genome provides a unique perspective on nematode lifestyle and parasitism.</title>
        <authorList>
            <person name="Dieterich C."/>
            <person name="Clifton S.W."/>
            <person name="Schuster L.N."/>
            <person name="Chinwalla A."/>
            <person name="Delehaunty K."/>
            <person name="Dinkelacker I."/>
            <person name="Fulton L."/>
            <person name="Fulton R."/>
            <person name="Godfrey J."/>
            <person name="Minx P."/>
            <person name="Mitreva M."/>
            <person name="Roeseler W."/>
            <person name="Tian H."/>
            <person name="Witte H."/>
            <person name="Yang S.P."/>
            <person name="Wilson R.K."/>
            <person name="Sommer R.J."/>
        </authorList>
    </citation>
    <scope>NUCLEOTIDE SEQUENCE [LARGE SCALE GENOMIC DNA]</scope>
    <source>
        <strain evidence="14">PS312</strain>
    </source>
</reference>
<keyword evidence="6 11" id="KW-0472">Membrane</keyword>
<evidence type="ECO:0000256" key="2">
    <source>
        <dbReference type="ARBA" id="ARBA00022475"/>
    </source>
</evidence>
<feature type="region of interest" description="Disordered" evidence="10">
    <location>
        <begin position="411"/>
        <end position="439"/>
    </location>
</feature>
<reference evidence="13" key="2">
    <citation type="submission" date="2022-06" db="UniProtKB">
        <authorList>
            <consortium name="EnsemblMetazoa"/>
        </authorList>
    </citation>
    <scope>IDENTIFICATION</scope>
    <source>
        <strain evidence="13">PS312</strain>
    </source>
</reference>
<dbReference type="InterPro" id="IPR000276">
    <property type="entry name" value="GPCR_Rhodpsn"/>
</dbReference>
<feature type="transmembrane region" description="Helical" evidence="11">
    <location>
        <begin position="122"/>
        <end position="144"/>
    </location>
</feature>
<feature type="transmembrane region" description="Helical" evidence="11">
    <location>
        <begin position="165"/>
        <end position="191"/>
    </location>
</feature>
<keyword evidence="2" id="KW-1003">Cell membrane</keyword>
<feature type="compositionally biased region" description="Polar residues" evidence="10">
    <location>
        <begin position="351"/>
        <end position="374"/>
    </location>
</feature>
<feature type="domain" description="G-protein coupled receptors family 1 profile" evidence="12">
    <location>
        <begin position="51"/>
        <end position="318"/>
    </location>
</feature>
<name>A0A8R1UKU7_PRIPA</name>
<dbReference type="EnsemblMetazoa" id="PPA32594.1">
    <property type="protein sequence ID" value="PPA32594.1"/>
    <property type="gene ID" value="WBGene00205455"/>
</dbReference>
<keyword evidence="3 11" id="KW-0812">Transmembrane</keyword>
<evidence type="ECO:0000313" key="14">
    <source>
        <dbReference type="Proteomes" id="UP000005239"/>
    </source>
</evidence>
<evidence type="ECO:0000313" key="13">
    <source>
        <dbReference type="EnsemblMetazoa" id="PPA32594.1"/>
    </source>
</evidence>
<evidence type="ECO:0000256" key="3">
    <source>
        <dbReference type="ARBA" id="ARBA00022692"/>
    </source>
</evidence>
<evidence type="ECO:0000256" key="10">
    <source>
        <dbReference type="SAM" id="MobiDB-lite"/>
    </source>
</evidence>
<dbReference type="PRINTS" id="PR00237">
    <property type="entry name" value="GPCRRHODOPSN"/>
</dbReference>
<feature type="region of interest" description="Disordered" evidence="10">
    <location>
        <begin position="351"/>
        <end position="380"/>
    </location>
</feature>
<feature type="transmembrane region" description="Helical" evidence="11">
    <location>
        <begin position="72"/>
        <end position="96"/>
    </location>
</feature>
<sequence>SGAFLPHFSQCQSDRRHGRSKITMDVFFDGIASNFAIGLSYMTLGVLGIVVNMGTVVMIVTNRVYRLSAYTLMANIALADSVILFITGVACGWSFVERDDHEKIALNATFLYPIEDHEGPRYVLSALHVSAWMAGVLSYALLGLNRCIAIRYYGTRAKALNRMPVAISGSLATWAIGMVIALTGTFPDALMGIRQDMYTWSFHEFSQRRSLYFFIALLCVNLIAISGQWICSILVLLKIRYVKKKISRNKLNQNSANRFRKQAKLTFQFFYPSLLCTLSSVVLFSKPLLFDHGLLNRTILIILHVIWLVNHTCNPFIYAYFNDRMRLTYGQLMTCSQLRYEISKRRVSHTFTQGRHTSRRSNGQKTNRMSTRSTRGTRDGNFVRNSLQMQSRDFEQLCEFMMRVNPFYDSSEGWRESSDEEEQRPMSRELSVRAARYTR</sequence>
<evidence type="ECO:0000259" key="12">
    <source>
        <dbReference type="PROSITE" id="PS50262"/>
    </source>
</evidence>
<dbReference type="CDD" id="cd00637">
    <property type="entry name" value="7tm_classA_rhodopsin-like"/>
    <property type="match status" value="1"/>
</dbReference>
<dbReference type="PANTHER" id="PTHR24246">
    <property type="entry name" value="OLFACTORY RECEPTOR AND ADENOSINE RECEPTOR"/>
    <property type="match status" value="1"/>
</dbReference>
<dbReference type="InterPro" id="IPR019430">
    <property type="entry name" value="7TM_GPCR_serpentine_rcpt_Srx"/>
</dbReference>
<dbReference type="Gene3D" id="1.20.1070.10">
    <property type="entry name" value="Rhodopsin 7-helix transmembrane proteins"/>
    <property type="match status" value="1"/>
</dbReference>
<feature type="transmembrane region" description="Helical" evidence="11">
    <location>
        <begin position="211"/>
        <end position="237"/>
    </location>
</feature>
<proteinExistence type="predicted"/>
<dbReference type="InterPro" id="IPR017452">
    <property type="entry name" value="GPCR_Rhodpsn_7TM"/>
</dbReference>
<keyword evidence="4 11" id="KW-1133">Transmembrane helix</keyword>